<proteinExistence type="predicted"/>
<sequence length="65" mass="7501">MPRTSNFPSPSQKNGSDVRAFLTDCGLLQYYDKLMTEGFDRLSTIMDVTEKDLAEMNMKRGHRRV</sequence>
<feature type="domain" description="SAM" evidence="1">
    <location>
        <begin position="13"/>
        <end position="63"/>
    </location>
</feature>
<dbReference type="Proteomes" id="UP000654370">
    <property type="component" value="Unassembled WGS sequence"/>
</dbReference>
<comment type="caution">
    <text evidence="2">The sequence shown here is derived from an EMBL/GenBank/DDBJ whole genome shotgun (WGS) entry which is preliminary data.</text>
</comment>
<accession>A0A8H7PCU8</accession>
<gene>
    <name evidence="2" type="ORF">INT43_008294</name>
</gene>
<organism evidence="2 3">
    <name type="scientific">Mortierella isabellina</name>
    <name type="common">Filamentous fungus</name>
    <name type="synonym">Umbelopsis isabellina</name>
    <dbReference type="NCBI Taxonomy" id="91625"/>
    <lineage>
        <taxon>Eukaryota</taxon>
        <taxon>Fungi</taxon>
        <taxon>Fungi incertae sedis</taxon>
        <taxon>Mucoromycota</taxon>
        <taxon>Mucoromycotina</taxon>
        <taxon>Umbelopsidomycetes</taxon>
        <taxon>Umbelopsidales</taxon>
        <taxon>Umbelopsidaceae</taxon>
        <taxon>Umbelopsis</taxon>
    </lineage>
</organism>
<protein>
    <recommendedName>
        <fullName evidence="1">SAM domain-containing protein</fullName>
    </recommendedName>
</protein>
<reference evidence="2" key="1">
    <citation type="submission" date="2020-12" db="EMBL/GenBank/DDBJ databases">
        <title>Metabolic potential, ecology and presence of endohyphal bacteria is reflected in genomic diversity of Mucoromycotina.</title>
        <authorList>
            <person name="Muszewska A."/>
            <person name="Okrasinska A."/>
            <person name="Steczkiewicz K."/>
            <person name="Drgas O."/>
            <person name="Orlowska M."/>
            <person name="Perlinska-Lenart U."/>
            <person name="Aleksandrzak-Piekarczyk T."/>
            <person name="Szatraj K."/>
            <person name="Zielenkiewicz U."/>
            <person name="Pilsyk S."/>
            <person name="Malc E."/>
            <person name="Mieczkowski P."/>
            <person name="Kruszewska J.S."/>
            <person name="Biernat P."/>
            <person name="Pawlowska J."/>
        </authorList>
    </citation>
    <scope>NUCLEOTIDE SEQUENCE</scope>
    <source>
        <strain evidence="2">WA0000067209</strain>
    </source>
</reference>
<keyword evidence="3" id="KW-1185">Reference proteome</keyword>
<evidence type="ECO:0000259" key="1">
    <source>
        <dbReference type="Pfam" id="PF00536"/>
    </source>
</evidence>
<dbReference type="AlphaFoldDB" id="A0A8H7PCU8"/>
<dbReference type="EMBL" id="JAEPQZ010000020">
    <property type="protein sequence ID" value="KAG2171568.1"/>
    <property type="molecule type" value="Genomic_DNA"/>
</dbReference>
<feature type="non-terminal residue" evidence="2">
    <location>
        <position position="1"/>
    </location>
</feature>
<dbReference type="InterPro" id="IPR001660">
    <property type="entry name" value="SAM"/>
</dbReference>
<evidence type="ECO:0000313" key="2">
    <source>
        <dbReference type="EMBL" id="KAG2171568.1"/>
    </source>
</evidence>
<dbReference type="Pfam" id="PF00536">
    <property type="entry name" value="SAM_1"/>
    <property type="match status" value="1"/>
</dbReference>
<name>A0A8H7PCU8_MORIS</name>
<evidence type="ECO:0000313" key="3">
    <source>
        <dbReference type="Proteomes" id="UP000654370"/>
    </source>
</evidence>
<dbReference type="InterPro" id="IPR013761">
    <property type="entry name" value="SAM/pointed_sf"/>
</dbReference>
<dbReference type="Gene3D" id="1.10.150.50">
    <property type="entry name" value="Transcription Factor, Ets-1"/>
    <property type="match status" value="1"/>
</dbReference>
<dbReference type="SUPFAM" id="SSF47769">
    <property type="entry name" value="SAM/Pointed domain"/>
    <property type="match status" value="1"/>
</dbReference>
<dbReference type="OrthoDB" id="1919336at2759"/>